<name>A0A9P0DBS2_PHACE</name>
<keyword evidence="1" id="KW-0812">Transmembrane</keyword>
<keyword evidence="4" id="KW-1185">Reference proteome</keyword>
<evidence type="ECO:0000259" key="2">
    <source>
        <dbReference type="Pfam" id="PF00021"/>
    </source>
</evidence>
<feature type="domain" description="UPAR/Ly6" evidence="2">
    <location>
        <begin position="88"/>
        <end position="176"/>
    </location>
</feature>
<keyword evidence="1" id="KW-0472">Membrane</keyword>
<feature type="non-terminal residue" evidence="3">
    <location>
        <position position="1"/>
    </location>
</feature>
<sequence>DGDILAFFITNLPLISWLNSLVKHFSFDHSHFAFLRPDRVDLSALIRWIFQGFSERNRLHSAPKRIVFEMNSIIRCIFAVLLAVNVANALQCYLCVEGRNMKCTWETRTCPGADTACFKMSLIDPEGYEITTRGCLDLIQSCERELKALKDVYDRNGIGFFHATCTTCQGNKCNSATKLTGFAFFGLVFATAAFLLQ</sequence>
<proteinExistence type="predicted"/>
<keyword evidence="1" id="KW-1133">Transmembrane helix</keyword>
<dbReference type="OrthoDB" id="8064674at2759"/>
<protein>
    <recommendedName>
        <fullName evidence="2">UPAR/Ly6 domain-containing protein</fullName>
    </recommendedName>
</protein>
<dbReference type="CDD" id="cd00117">
    <property type="entry name" value="TFP"/>
    <property type="match status" value="1"/>
</dbReference>
<evidence type="ECO:0000313" key="3">
    <source>
        <dbReference type="EMBL" id="CAH1116158.1"/>
    </source>
</evidence>
<reference evidence="3" key="2">
    <citation type="submission" date="2022-10" db="EMBL/GenBank/DDBJ databases">
        <authorList>
            <consortium name="ENA_rothamsted_submissions"/>
            <consortium name="culmorum"/>
            <person name="King R."/>
        </authorList>
    </citation>
    <scope>NUCLEOTIDE SEQUENCE</scope>
</reference>
<accession>A0A9P0DBS2</accession>
<reference evidence="3" key="1">
    <citation type="submission" date="2022-01" db="EMBL/GenBank/DDBJ databases">
        <authorList>
            <person name="King R."/>
        </authorList>
    </citation>
    <scope>NUCLEOTIDE SEQUENCE</scope>
</reference>
<dbReference type="Pfam" id="PF00021">
    <property type="entry name" value="UPAR_LY6"/>
    <property type="match status" value="1"/>
</dbReference>
<feature type="transmembrane region" description="Helical" evidence="1">
    <location>
        <begin position="179"/>
        <end position="196"/>
    </location>
</feature>
<dbReference type="Gene3D" id="2.10.60.10">
    <property type="entry name" value="CD59"/>
    <property type="match status" value="1"/>
</dbReference>
<dbReference type="SUPFAM" id="SSF57302">
    <property type="entry name" value="Snake toxin-like"/>
    <property type="match status" value="1"/>
</dbReference>
<gene>
    <name evidence="3" type="ORF">PHAECO_LOCUS54</name>
</gene>
<dbReference type="Proteomes" id="UP001153737">
    <property type="component" value="Chromosome 1"/>
</dbReference>
<dbReference type="EMBL" id="OU896707">
    <property type="protein sequence ID" value="CAH1116158.1"/>
    <property type="molecule type" value="Genomic_DNA"/>
</dbReference>
<evidence type="ECO:0000256" key="1">
    <source>
        <dbReference type="SAM" id="Phobius"/>
    </source>
</evidence>
<evidence type="ECO:0000313" key="4">
    <source>
        <dbReference type="Proteomes" id="UP001153737"/>
    </source>
</evidence>
<organism evidence="3 4">
    <name type="scientific">Phaedon cochleariae</name>
    <name type="common">Mustard beetle</name>
    <dbReference type="NCBI Taxonomy" id="80249"/>
    <lineage>
        <taxon>Eukaryota</taxon>
        <taxon>Metazoa</taxon>
        <taxon>Ecdysozoa</taxon>
        <taxon>Arthropoda</taxon>
        <taxon>Hexapoda</taxon>
        <taxon>Insecta</taxon>
        <taxon>Pterygota</taxon>
        <taxon>Neoptera</taxon>
        <taxon>Endopterygota</taxon>
        <taxon>Coleoptera</taxon>
        <taxon>Polyphaga</taxon>
        <taxon>Cucujiformia</taxon>
        <taxon>Chrysomeloidea</taxon>
        <taxon>Chrysomelidae</taxon>
        <taxon>Chrysomelinae</taxon>
        <taxon>Chrysomelini</taxon>
        <taxon>Phaedon</taxon>
    </lineage>
</organism>
<dbReference type="InterPro" id="IPR016054">
    <property type="entry name" value="LY6_UPA_recep-like"/>
</dbReference>
<dbReference type="AlphaFoldDB" id="A0A9P0DBS2"/>
<dbReference type="InterPro" id="IPR045860">
    <property type="entry name" value="Snake_toxin-like_sf"/>
</dbReference>